<reference evidence="1" key="1">
    <citation type="submission" date="2023-11" db="EMBL/GenBank/DDBJ databases">
        <authorList>
            <person name="Poullet M."/>
        </authorList>
    </citation>
    <scope>NUCLEOTIDE SEQUENCE</scope>
    <source>
        <strain evidence="1">E1834</strain>
    </source>
</reference>
<protein>
    <submittedName>
        <fullName evidence="1">Uncharacterized protein</fullName>
    </submittedName>
</protein>
<proteinExistence type="predicted"/>
<organism evidence="1 2">
    <name type="scientific">Meloidogyne enterolobii</name>
    <name type="common">Root-knot nematode worm</name>
    <name type="synonym">Meloidogyne mayaguensis</name>
    <dbReference type="NCBI Taxonomy" id="390850"/>
    <lineage>
        <taxon>Eukaryota</taxon>
        <taxon>Metazoa</taxon>
        <taxon>Ecdysozoa</taxon>
        <taxon>Nematoda</taxon>
        <taxon>Chromadorea</taxon>
        <taxon>Rhabditida</taxon>
        <taxon>Tylenchina</taxon>
        <taxon>Tylenchomorpha</taxon>
        <taxon>Tylenchoidea</taxon>
        <taxon>Meloidogynidae</taxon>
        <taxon>Meloidogyninae</taxon>
        <taxon>Meloidogyne</taxon>
    </lineage>
</organism>
<sequence length="100" mass="10958">MQYQRRFGPYLINVLVAGIDLTSKKPFIAASDSVGGMSEFEDFVSVAFWRPDLTAEQLTEATAQVMLGVIERDAATGWGAIVYTVTQNGITSHALKCRLD</sequence>
<evidence type="ECO:0000313" key="1">
    <source>
        <dbReference type="EMBL" id="CAK5084472.1"/>
    </source>
</evidence>
<evidence type="ECO:0000313" key="2">
    <source>
        <dbReference type="Proteomes" id="UP001497535"/>
    </source>
</evidence>
<dbReference type="Proteomes" id="UP001497535">
    <property type="component" value="Unassembled WGS sequence"/>
</dbReference>
<keyword evidence="2" id="KW-1185">Reference proteome</keyword>
<dbReference type="EMBL" id="CAVMJV010000053">
    <property type="protein sequence ID" value="CAK5084472.1"/>
    <property type="molecule type" value="Genomic_DNA"/>
</dbReference>
<comment type="caution">
    <text evidence="1">The sequence shown here is derived from an EMBL/GenBank/DDBJ whole genome shotgun (WGS) entry which is preliminary data.</text>
</comment>
<gene>
    <name evidence="1" type="ORF">MENTE1834_LOCUS31866</name>
</gene>
<name>A0ACB1A1B3_MELEN</name>
<accession>A0ACB1A1B3</accession>